<reference evidence="3 4" key="1">
    <citation type="submission" date="2020-08" db="EMBL/GenBank/DDBJ databases">
        <title>A Genomic Blueprint of the Chicken Gut Microbiome.</title>
        <authorList>
            <person name="Gilroy R."/>
            <person name="Ravi A."/>
            <person name="Getino M."/>
            <person name="Pursley I."/>
            <person name="Horton D.L."/>
            <person name="Alikhan N.-F."/>
            <person name="Baker D."/>
            <person name="Gharbi K."/>
            <person name="Hall N."/>
            <person name="Watson M."/>
            <person name="Adriaenssens E.M."/>
            <person name="Foster-Nyarko E."/>
            <person name="Jarju S."/>
            <person name="Secka A."/>
            <person name="Antonio M."/>
            <person name="Oren A."/>
            <person name="Chaudhuri R."/>
            <person name="La Ragione R.M."/>
            <person name="Hildebrand F."/>
            <person name="Pallen M.J."/>
        </authorList>
    </citation>
    <scope>NUCLEOTIDE SEQUENCE [LARGE SCALE GENOMIC DNA]</scope>
    <source>
        <strain evidence="3 4">Sa1BUA8</strain>
    </source>
</reference>
<evidence type="ECO:0000259" key="2">
    <source>
        <dbReference type="Pfam" id="PF00583"/>
    </source>
</evidence>
<proteinExistence type="predicted"/>
<dbReference type="AlphaFoldDB" id="A0A9D5UC12"/>
<feature type="domain" description="N-acetyltransferase" evidence="2">
    <location>
        <begin position="87"/>
        <end position="146"/>
    </location>
</feature>
<dbReference type="InterPro" id="IPR000182">
    <property type="entry name" value="GNAT_dom"/>
</dbReference>
<dbReference type="InterPro" id="IPR016181">
    <property type="entry name" value="Acyl_CoA_acyltransferase"/>
</dbReference>
<keyword evidence="4" id="KW-1185">Reference proteome</keyword>
<dbReference type="Proteomes" id="UP000822993">
    <property type="component" value="Unassembled WGS sequence"/>
</dbReference>
<sequence>MSQPPTESTPTWRIVEAPHPTDLDSPDAWAYLGIAQVEAEVTTEIHGYDDLADEARDVLAGMDSQEYTTKQRFVAVRTDAPETPGPQDVLGHLAVALPTSSNTHLGELSVQVRPAHRRHGIGSALWETGEQVLVDAGRTVLFTDTQHGTEPPPGPGALEARTGAGRVPADDPGPRFVRSKGYVLEQVERHSILPLPVDPGALDRLRAQALAAAGPDHRTHVWEDDVPEQWREQVGTLFTRMSTDAPLGDIDFREDPWDARRVGVWVEELRAKGHGLLMTVAEHVPSGTLAAFSVLDYPEDRPAFAYQEDTLVLREHRGRRLGMLVKVVNLDELAVRRPTTERIHTWNAEENDHMLAINIDLGFTPAGGYAGWQKRVGA</sequence>
<dbReference type="GO" id="GO:0016747">
    <property type="term" value="F:acyltransferase activity, transferring groups other than amino-acyl groups"/>
    <property type="evidence" value="ECO:0007669"/>
    <property type="project" value="InterPro"/>
</dbReference>
<feature type="region of interest" description="Disordered" evidence="1">
    <location>
        <begin position="1"/>
        <end position="20"/>
    </location>
</feature>
<organism evidence="3 4">
    <name type="scientific">Oerskovia douganii</name>
    <dbReference type="NCBI Taxonomy" id="2762210"/>
    <lineage>
        <taxon>Bacteria</taxon>
        <taxon>Bacillati</taxon>
        <taxon>Actinomycetota</taxon>
        <taxon>Actinomycetes</taxon>
        <taxon>Micrococcales</taxon>
        <taxon>Cellulomonadaceae</taxon>
        <taxon>Oerskovia</taxon>
    </lineage>
</organism>
<evidence type="ECO:0000313" key="4">
    <source>
        <dbReference type="Proteomes" id="UP000822993"/>
    </source>
</evidence>
<dbReference type="Pfam" id="PF00583">
    <property type="entry name" value="Acetyltransf_1"/>
    <property type="match status" value="1"/>
</dbReference>
<dbReference type="SUPFAM" id="SSF55729">
    <property type="entry name" value="Acyl-CoA N-acyltransferases (Nat)"/>
    <property type="match status" value="2"/>
</dbReference>
<comment type="caution">
    <text evidence="3">The sequence shown here is derived from an EMBL/GenBank/DDBJ whole genome shotgun (WGS) entry which is preliminary data.</text>
</comment>
<dbReference type="CDD" id="cd04301">
    <property type="entry name" value="NAT_SF"/>
    <property type="match status" value="1"/>
</dbReference>
<evidence type="ECO:0000313" key="3">
    <source>
        <dbReference type="EMBL" id="MBE7702333.1"/>
    </source>
</evidence>
<evidence type="ECO:0000256" key="1">
    <source>
        <dbReference type="SAM" id="MobiDB-lite"/>
    </source>
</evidence>
<dbReference type="RefSeq" id="WP_193721522.1">
    <property type="nucleotide sequence ID" value="NZ_JACSPN010000043.1"/>
</dbReference>
<feature type="compositionally biased region" description="Polar residues" evidence="1">
    <location>
        <begin position="1"/>
        <end position="11"/>
    </location>
</feature>
<protein>
    <submittedName>
        <fullName evidence="3">GNAT family N-acetyltransferase</fullName>
    </submittedName>
</protein>
<dbReference type="EMBL" id="JACSPN010000043">
    <property type="protein sequence ID" value="MBE7702333.1"/>
    <property type="molecule type" value="Genomic_DNA"/>
</dbReference>
<name>A0A9D5UC12_9CELL</name>
<accession>A0A9D5UC12</accession>
<dbReference type="Gene3D" id="3.40.630.30">
    <property type="match status" value="1"/>
</dbReference>
<gene>
    <name evidence="3" type="ORF">H9623_18740</name>
</gene>